<dbReference type="PANTHER" id="PTHR43236">
    <property type="entry name" value="ANTITOXIN HIGA1"/>
    <property type="match status" value="1"/>
</dbReference>
<feature type="domain" description="IrrE N-terminal-like" evidence="1">
    <location>
        <begin position="25"/>
        <end position="160"/>
    </location>
</feature>
<evidence type="ECO:0000313" key="3">
    <source>
        <dbReference type="Proteomes" id="UP001596091"/>
    </source>
</evidence>
<dbReference type="Gene3D" id="1.10.10.2910">
    <property type="match status" value="1"/>
</dbReference>
<dbReference type="EMBL" id="JBHSPH010000009">
    <property type="protein sequence ID" value="MFC5864263.1"/>
    <property type="molecule type" value="Genomic_DNA"/>
</dbReference>
<reference evidence="3" key="1">
    <citation type="journal article" date="2019" name="Int. J. Syst. Evol. Microbiol.">
        <title>The Global Catalogue of Microorganisms (GCM) 10K type strain sequencing project: providing services to taxonomists for standard genome sequencing and annotation.</title>
        <authorList>
            <consortium name="The Broad Institute Genomics Platform"/>
            <consortium name="The Broad Institute Genome Sequencing Center for Infectious Disease"/>
            <person name="Wu L."/>
            <person name="Ma J."/>
        </authorList>
    </citation>
    <scope>NUCLEOTIDE SEQUENCE [LARGE SCALE GENOMIC DNA]</scope>
    <source>
        <strain evidence="3">JCM 4087</strain>
    </source>
</reference>
<dbReference type="Pfam" id="PF06114">
    <property type="entry name" value="Peptidase_M78"/>
    <property type="match status" value="1"/>
</dbReference>
<name>A0ABW1ELI5_9BACT</name>
<gene>
    <name evidence="2" type="ORF">ACFPT7_18300</name>
</gene>
<keyword evidence="3" id="KW-1185">Reference proteome</keyword>
<evidence type="ECO:0000259" key="1">
    <source>
        <dbReference type="Pfam" id="PF06114"/>
    </source>
</evidence>
<dbReference type="InterPro" id="IPR010359">
    <property type="entry name" value="IrrE_HExxH"/>
</dbReference>
<dbReference type="Proteomes" id="UP001596091">
    <property type="component" value="Unassembled WGS sequence"/>
</dbReference>
<evidence type="ECO:0000313" key="2">
    <source>
        <dbReference type="EMBL" id="MFC5864263.1"/>
    </source>
</evidence>
<dbReference type="PANTHER" id="PTHR43236:SF2">
    <property type="entry name" value="BLL0069 PROTEIN"/>
    <property type="match status" value="1"/>
</dbReference>
<accession>A0ABW1ELI5</accession>
<sequence>MTRELLVELGVDRVPVPVEFIARAKGLPIVESNMEAEVSGALIKSGNLRGIAINASNAPVRKRFTIAHELGHHLMNHIDKDHIDWEFTVIRRDGLSSEAQDDQEMAANSFAANLLMPKHQLRQDMERYRRFNGEIRMDEADVALLAKKYRVSTVAMNYRLQNLGFLSWA</sequence>
<comment type="caution">
    <text evidence="2">The sequence shown here is derived from an EMBL/GenBank/DDBJ whole genome shotgun (WGS) entry which is preliminary data.</text>
</comment>
<dbReference type="RefSeq" id="WP_263342161.1">
    <property type="nucleotide sequence ID" value="NZ_JAGSYH010000009.1"/>
</dbReference>
<dbReference type="InterPro" id="IPR052345">
    <property type="entry name" value="Rad_response_metalloprotease"/>
</dbReference>
<proteinExistence type="predicted"/>
<organism evidence="2 3">
    <name type="scientific">Acidicapsa dinghuensis</name>
    <dbReference type="NCBI Taxonomy" id="2218256"/>
    <lineage>
        <taxon>Bacteria</taxon>
        <taxon>Pseudomonadati</taxon>
        <taxon>Acidobacteriota</taxon>
        <taxon>Terriglobia</taxon>
        <taxon>Terriglobales</taxon>
        <taxon>Acidobacteriaceae</taxon>
        <taxon>Acidicapsa</taxon>
    </lineage>
</organism>
<protein>
    <submittedName>
        <fullName evidence="2">ImmA/IrrE family metallo-endopeptidase</fullName>
    </submittedName>
</protein>